<feature type="signal peptide" evidence="1">
    <location>
        <begin position="1"/>
        <end position="27"/>
    </location>
</feature>
<name>A0A2T1D6G5_9CYAN</name>
<sequence>MKKLISMLALSACAVTLMGCGTLQSQAVQKSRSSQASNFNSQEIAATNAETSKVGTPEVLAAETPQQTDAKTISNGNWTVTIANINSWSGVNGTGNLSYHGCDSQGKCIDLTNGTISCRNGICITGWKNGDYVYAIAEPISESTQSQSSKTTLTVRKNDTEILRESGFSAVRQANSRNGCALRFSARSHIKCRDRQPASALNHQPKNLVHQAL</sequence>
<reference evidence="2 3" key="2">
    <citation type="submission" date="2018-03" db="EMBL/GenBank/DDBJ databases">
        <title>The ancient ancestry and fast evolution of plastids.</title>
        <authorList>
            <person name="Moore K.R."/>
            <person name="Magnabosco C."/>
            <person name="Momper L."/>
            <person name="Gold D.A."/>
            <person name="Bosak T."/>
            <person name="Fournier G.P."/>
        </authorList>
    </citation>
    <scope>NUCLEOTIDE SEQUENCE [LARGE SCALE GENOMIC DNA]</scope>
    <source>
        <strain evidence="2 3">ULC007</strain>
    </source>
</reference>
<evidence type="ECO:0000313" key="3">
    <source>
        <dbReference type="Proteomes" id="UP000238634"/>
    </source>
</evidence>
<feature type="chain" id="PRO_5015430125" description="Lipoprotein" evidence="1">
    <location>
        <begin position="28"/>
        <end position="213"/>
    </location>
</feature>
<dbReference type="OrthoDB" id="7340239at2"/>
<proteinExistence type="predicted"/>
<evidence type="ECO:0000313" key="2">
    <source>
        <dbReference type="EMBL" id="PSB16069.1"/>
    </source>
</evidence>
<keyword evidence="1" id="KW-0732">Signal</keyword>
<keyword evidence="3" id="KW-1185">Reference proteome</keyword>
<dbReference type="AlphaFoldDB" id="A0A2T1D6G5"/>
<dbReference type="PROSITE" id="PS51257">
    <property type="entry name" value="PROKAR_LIPOPROTEIN"/>
    <property type="match status" value="1"/>
</dbReference>
<dbReference type="EMBL" id="PVWG01000048">
    <property type="protein sequence ID" value="PSB16069.1"/>
    <property type="molecule type" value="Genomic_DNA"/>
</dbReference>
<dbReference type="Proteomes" id="UP000238634">
    <property type="component" value="Unassembled WGS sequence"/>
</dbReference>
<reference evidence="2 3" key="1">
    <citation type="submission" date="2018-02" db="EMBL/GenBank/DDBJ databases">
        <authorList>
            <person name="Cohen D.B."/>
            <person name="Kent A.D."/>
        </authorList>
    </citation>
    <scope>NUCLEOTIDE SEQUENCE [LARGE SCALE GENOMIC DNA]</scope>
    <source>
        <strain evidence="2 3">ULC007</strain>
    </source>
</reference>
<organism evidence="2 3">
    <name type="scientific">Phormidesmis priestleyi ULC007</name>
    <dbReference type="NCBI Taxonomy" id="1920490"/>
    <lineage>
        <taxon>Bacteria</taxon>
        <taxon>Bacillati</taxon>
        <taxon>Cyanobacteriota</taxon>
        <taxon>Cyanophyceae</taxon>
        <taxon>Leptolyngbyales</taxon>
        <taxon>Leptolyngbyaceae</taxon>
        <taxon>Phormidesmis</taxon>
    </lineage>
</organism>
<accession>A0A2T1D6G5</accession>
<comment type="caution">
    <text evidence="2">The sequence shown here is derived from an EMBL/GenBank/DDBJ whole genome shotgun (WGS) entry which is preliminary data.</text>
</comment>
<dbReference type="RefSeq" id="WP_073071520.1">
    <property type="nucleotide sequence ID" value="NZ_MPPI01000011.1"/>
</dbReference>
<gene>
    <name evidence="2" type="ORF">C7B65_22875</name>
</gene>
<evidence type="ECO:0008006" key="4">
    <source>
        <dbReference type="Google" id="ProtNLM"/>
    </source>
</evidence>
<protein>
    <recommendedName>
        <fullName evidence="4">Lipoprotein</fullName>
    </recommendedName>
</protein>
<evidence type="ECO:0000256" key="1">
    <source>
        <dbReference type="SAM" id="SignalP"/>
    </source>
</evidence>